<sequence>MPIPRDGAMCLLVGGPYNGVRRRLLPFPDHLVCVIDVALRIGPVDGAYAHYRRTGTRQVEGAWAMHFEGTFDGRGEPMSRDSRPDPAR</sequence>
<evidence type="ECO:0000313" key="1">
    <source>
        <dbReference type="EMBL" id="ERG63288.1"/>
    </source>
</evidence>
<dbReference type="Proteomes" id="UP000016462">
    <property type="component" value="Unassembled WGS sequence"/>
</dbReference>
<keyword evidence="2" id="KW-1185">Reference proteome</keyword>
<dbReference type="EMBL" id="ASHR01000035">
    <property type="protein sequence ID" value="ERG63288.1"/>
    <property type="molecule type" value="Genomic_DNA"/>
</dbReference>
<accession>U1L8P3</accession>
<reference evidence="1 2" key="1">
    <citation type="journal article" date="2013" name="Genome Announc.">
        <title>First draft genome sequence from a member of the genus agrococcus, isolated from modern microbialites.</title>
        <authorList>
            <person name="White R.A.III."/>
            <person name="Grassa C.J."/>
            <person name="Suttle C.A."/>
        </authorList>
    </citation>
    <scope>NUCLEOTIDE SEQUENCE [LARGE SCALE GENOMIC DNA]</scope>
    <source>
        <strain evidence="1 2">RW1</strain>
    </source>
</reference>
<gene>
    <name evidence="1" type="ORF">L332_02320</name>
</gene>
<proteinExistence type="predicted"/>
<organism evidence="1 2">
    <name type="scientific">Agrococcus pavilionensis RW1</name>
    <dbReference type="NCBI Taxonomy" id="1330458"/>
    <lineage>
        <taxon>Bacteria</taxon>
        <taxon>Bacillati</taxon>
        <taxon>Actinomycetota</taxon>
        <taxon>Actinomycetes</taxon>
        <taxon>Micrococcales</taxon>
        <taxon>Microbacteriaceae</taxon>
        <taxon>Agrococcus</taxon>
    </lineage>
</organism>
<evidence type="ECO:0000313" key="2">
    <source>
        <dbReference type="Proteomes" id="UP000016462"/>
    </source>
</evidence>
<comment type="caution">
    <text evidence="1">The sequence shown here is derived from an EMBL/GenBank/DDBJ whole genome shotgun (WGS) entry which is preliminary data.</text>
</comment>
<name>U1L8P3_9MICO</name>
<dbReference type="AlphaFoldDB" id="U1L8P3"/>
<protein>
    <submittedName>
        <fullName evidence="1">Uncharacterized protein</fullName>
    </submittedName>
</protein>